<dbReference type="RefSeq" id="WP_114310996.1">
    <property type="nucleotide sequence ID" value="NZ_QPJO01000009.1"/>
</dbReference>
<evidence type="ECO:0000313" key="2">
    <source>
        <dbReference type="Proteomes" id="UP000253436"/>
    </source>
</evidence>
<name>A0A368ZE32_9FLAO</name>
<comment type="caution">
    <text evidence="1">The sequence shown here is derived from an EMBL/GenBank/DDBJ whole genome shotgun (WGS) entry which is preliminary data.</text>
</comment>
<protein>
    <recommendedName>
        <fullName evidence="3">Preprotein translocase subunit SecB</fullName>
    </recommendedName>
</protein>
<dbReference type="EMBL" id="QPJO01000009">
    <property type="protein sequence ID" value="RCW89788.1"/>
    <property type="molecule type" value="Genomic_DNA"/>
</dbReference>
<reference evidence="1 2" key="1">
    <citation type="submission" date="2018-07" db="EMBL/GenBank/DDBJ databases">
        <title>Genomic Encyclopedia of Type Strains, Phase III (KMG-III): the genomes of soil and plant-associated and newly described type strains.</title>
        <authorList>
            <person name="Whitman W."/>
        </authorList>
    </citation>
    <scope>NUCLEOTIDE SEQUENCE [LARGE SCALE GENOMIC DNA]</scope>
    <source>
        <strain evidence="1 2">CECT 7958</strain>
    </source>
</reference>
<evidence type="ECO:0000313" key="1">
    <source>
        <dbReference type="EMBL" id="RCW89788.1"/>
    </source>
</evidence>
<accession>A0A368ZE32</accession>
<organism evidence="1 2">
    <name type="scientific">Winogradskyella arenosi</name>
    <dbReference type="NCBI Taxonomy" id="533325"/>
    <lineage>
        <taxon>Bacteria</taxon>
        <taxon>Pseudomonadati</taxon>
        <taxon>Bacteroidota</taxon>
        <taxon>Flavobacteriia</taxon>
        <taxon>Flavobacteriales</taxon>
        <taxon>Flavobacteriaceae</taxon>
        <taxon>Winogradskyella</taxon>
    </lineage>
</organism>
<gene>
    <name evidence="1" type="ORF">DFQ08_1093</name>
</gene>
<dbReference type="AlphaFoldDB" id="A0A368ZE32"/>
<dbReference type="Proteomes" id="UP000253436">
    <property type="component" value="Unassembled WGS sequence"/>
</dbReference>
<keyword evidence="2" id="KW-1185">Reference proteome</keyword>
<proteinExistence type="predicted"/>
<dbReference type="OrthoDB" id="765399at2"/>
<sequence>MDKENKKLDIDIRYANINVSKFSQFDLKDEFDKESKPLVNFNSNFQFKVFPDKEMITCIVSVNVSIIETGESFCELNVENEFEIKPLAKIVKIEAEDKHNVPTEILRTIVSLSVSTVRGILYEKSKGSIIQGEVYPLINPMSLFEKKN</sequence>
<evidence type="ECO:0008006" key="3">
    <source>
        <dbReference type="Google" id="ProtNLM"/>
    </source>
</evidence>